<keyword evidence="4" id="KW-0560">Oxidoreductase</keyword>
<dbReference type="PANTHER" id="PTHR37010:SF1">
    <property type="entry name" value="SULFURTRANSFERASE TUSE"/>
    <property type="match status" value="1"/>
</dbReference>
<name>A0A645FR28_9ZZZZ</name>
<proteinExistence type="inferred from homology"/>
<dbReference type="InterPro" id="IPR025526">
    <property type="entry name" value="DsrC-like_dom_sf"/>
</dbReference>
<dbReference type="GO" id="GO:0097163">
    <property type="term" value="F:sulfur carrier activity"/>
    <property type="evidence" value="ECO:0007669"/>
    <property type="project" value="TreeGrafter"/>
</dbReference>
<dbReference type="PIRSF" id="PIRSF006223">
    <property type="entry name" value="DsrC_TusE"/>
    <property type="match status" value="1"/>
</dbReference>
<dbReference type="NCBIfam" id="TIGR03342">
    <property type="entry name" value="dsrC_tusE_dsvC"/>
    <property type="match status" value="1"/>
</dbReference>
<dbReference type="Pfam" id="PF04358">
    <property type="entry name" value="DsrC"/>
    <property type="match status" value="1"/>
</dbReference>
<dbReference type="GO" id="GO:0016491">
    <property type="term" value="F:oxidoreductase activity"/>
    <property type="evidence" value="ECO:0007669"/>
    <property type="project" value="UniProtKB-KW"/>
</dbReference>
<evidence type="ECO:0000313" key="4">
    <source>
        <dbReference type="EMBL" id="MPN16350.1"/>
    </source>
</evidence>
<dbReference type="EMBL" id="VSSQ01063290">
    <property type="protein sequence ID" value="MPN16350.1"/>
    <property type="molecule type" value="Genomic_DNA"/>
</dbReference>
<dbReference type="EC" id="1.8.99.5" evidence="4"/>
<dbReference type="PANTHER" id="PTHR37010">
    <property type="entry name" value="SULFURTRANSFERASE TUSE"/>
    <property type="match status" value="1"/>
</dbReference>
<dbReference type="SUPFAM" id="SSF69721">
    <property type="entry name" value="DsrC, the gamma subunit of dissimilatory sulfite reductase"/>
    <property type="match status" value="1"/>
</dbReference>
<dbReference type="GO" id="GO:0002143">
    <property type="term" value="P:tRNA wobble position uridine thiolation"/>
    <property type="evidence" value="ECO:0007669"/>
    <property type="project" value="TreeGrafter"/>
</dbReference>
<gene>
    <name evidence="4" type="primary">dsvC_9</name>
    <name evidence="4" type="ORF">SDC9_163689</name>
</gene>
<comment type="similarity">
    <text evidence="2">Belongs to the DsrC/TusE family.</text>
</comment>
<comment type="subcellular location">
    <subcellularLocation>
        <location evidence="1">Cytoplasm</location>
    </subcellularLocation>
</comment>
<dbReference type="AlphaFoldDB" id="A0A645FR28"/>
<dbReference type="GO" id="GO:0005737">
    <property type="term" value="C:cytoplasm"/>
    <property type="evidence" value="ECO:0007669"/>
    <property type="project" value="UniProtKB-SubCell"/>
</dbReference>
<comment type="caution">
    <text evidence="4">The sequence shown here is derived from an EMBL/GenBank/DDBJ whole genome shotgun (WGS) entry which is preliminary data.</text>
</comment>
<evidence type="ECO:0000256" key="2">
    <source>
        <dbReference type="ARBA" id="ARBA00005718"/>
    </source>
</evidence>
<keyword evidence="3" id="KW-0963">Cytoplasm</keyword>
<sequence>MATIEIENRTFEVDGDGFLVNPEIWNDEVATLFAKLDGIDPMTEKHWAIVRFIRKNYEEKGNAPMIRSICQETGIKLREIYELFTLGPARGACRIAGLPKPDGCV</sequence>
<organism evidence="4">
    <name type="scientific">bioreactor metagenome</name>
    <dbReference type="NCBI Taxonomy" id="1076179"/>
    <lineage>
        <taxon>unclassified sequences</taxon>
        <taxon>metagenomes</taxon>
        <taxon>ecological metagenomes</taxon>
    </lineage>
</organism>
<dbReference type="InterPro" id="IPR042072">
    <property type="entry name" value="DsrC-like_C"/>
</dbReference>
<reference evidence="4" key="1">
    <citation type="submission" date="2019-08" db="EMBL/GenBank/DDBJ databases">
        <authorList>
            <person name="Kucharzyk K."/>
            <person name="Murdoch R.W."/>
            <person name="Higgins S."/>
            <person name="Loffler F."/>
        </authorList>
    </citation>
    <scope>NUCLEOTIDE SEQUENCE</scope>
</reference>
<dbReference type="Gene3D" id="3.30.1420.10">
    <property type="match status" value="1"/>
</dbReference>
<accession>A0A645FR28</accession>
<protein>
    <submittedName>
        <fullName evidence="4">Sulfite reductase, dissimilatory-type subunit gamma</fullName>
        <ecNumber evidence="4">1.8.99.5</ecNumber>
    </submittedName>
</protein>
<dbReference type="InterPro" id="IPR007453">
    <property type="entry name" value="DsrC/TusE"/>
</dbReference>
<evidence type="ECO:0000256" key="3">
    <source>
        <dbReference type="ARBA" id="ARBA00022490"/>
    </source>
</evidence>
<evidence type="ECO:0000256" key="1">
    <source>
        <dbReference type="ARBA" id="ARBA00004496"/>
    </source>
</evidence>
<dbReference type="Gene3D" id="1.10.10.370">
    <property type="entry name" value="DsrC-like protein, C-terminal domain"/>
    <property type="match status" value="1"/>
</dbReference>
<dbReference type="InterPro" id="IPR043163">
    <property type="entry name" value="DsrC-like_N"/>
</dbReference>